<evidence type="ECO:0000313" key="3">
    <source>
        <dbReference type="Proteomes" id="UP001500831"/>
    </source>
</evidence>
<dbReference type="RefSeq" id="WP_344972313.1">
    <property type="nucleotide sequence ID" value="NZ_BAAAVI010000021.1"/>
</dbReference>
<reference evidence="2 3" key="1">
    <citation type="journal article" date="2019" name="Int. J. Syst. Evol. Microbiol.">
        <title>The Global Catalogue of Microorganisms (GCM) 10K type strain sequencing project: providing services to taxonomists for standard genome sequencing and annotation.</title>
        <authorList>
            <consortium name="The Broad Institute Genomics Platform"/>
            <consortium name="The Broad Institute Genome Sequencing Center for Infectious Disease"/>
            <person name="Wu L."/>
            <person name="Ma J."/>
        </authorList>
    </citation>
    <scope>NUCLEOTIDE SEQUENCE [LARGE SCALE GENOMIC DNA]</scope>
    <source>
        <strain evidence="2 3">JCM 6242</strain>
    </source>
</reference>
<gene>
    <name evidence="2" type="ORF">GCM10010517_33700</name>
</gene>
<organism evidence="2 3">
    <name type="scientific">Streptosporangium fragile</name>
    <dbReference type="NCBI Taxonomy" id="46186"/>
    <lineage>
        <taxon>Bacteria</taxon>
        <taxon>Bacillati</taxon>
        <taxon>Actinomycetota</taxon>
        <taxon>Actinomycetes</taxon>
        <taxon>Streptosporangiales</taxon>
        <taxon>Streptosporangiaceae</taxon>
        <taxon>Streptosporangium</taxon>
    </lineage>
</organism>
<dbReference type="EMBL" id="BAAAVI010000021">
    <property type="protein sequence ID" value="GAA2873186.1"/>
    <property type="molecule type" value="Genomic_DNA"/>
</dbReference>
<dbReference type="Proteomes" id="UP001500831">
    <property type="component" value="Unassembled WGS sequence"/>
</dbReference>
<keyword evidence="3" id="KW-1185">Reference proteome</keyword>
<name>A0ABN3VY11_9ACTN</name>
<evidence type="ECO:0000256" key="1">
    <source>
        <dbReference type="SAM" id="MobiDB-lite"/>
    </source>
</evidence>
<feature type="region of interest" description="Disordered" evidence="1">
    <location>
        <begin position="1"/>
        <end position="36"/>
    </location>
</feature>
<accession>A0ABN3VY11</accession>
<sequence>MDVEIRTTVAASAGPSPAKTERPSGNPAQNLTEGCGGARQSEWITVQTDLRSAYRRTTDAIVTATMGSVHCRFSLKGTDMLKKFLPAALAATAVAALTLVPAGPAAALTIEIRPGQVSTLKQSNSKFSCPTNEVLIGRGHRGDENGNTTFHCGRIYIDNIQVTVNKWDIWGTKTDENNHNYHTSANQAITGIRHDGDENGDTIYYSGSLFWQGKAVQITPRQVEGWVRENNHASMGGTNQVMTGRRHTGDENGWTQYEYGWISYSG</sequence>
<protein>
    <submittedName>
        <fullName evidence="2">Uncharacterized protein</fullName>
    </submittedName>
</protein>
<evidence type="ECO:0000313" key="2">
    <source>
        <dbReference type="EMBL" id="GAA2873186.1"/>
    </source>
</evidence>
<proteinExistence type="predicted"/>
<comment type="caution">
    <text evidence="2">The sequence shown here is derived from an EMBL/GenBank/DDBJ whole genome shotgun (WGS) entry which is preliminary data.</text>
</comment>